<dbReference type="InterPro" id="IPR038765">
    <property type="entry name" value="Papain-like_cys_pep_sf"/>
</dbReference>
<dbReference type="GO" id="GO:2000780">
    <property type="term" value="P:negative regulation of double-strand break repair"/>
    <property type="evidence" value="ECO:0007669"/>
    <property type="project" value="TreeGrafter"/>
</dbReference>
<keyword evidence="4" id="KW-0833">Ubl conjugation pathway</keyword>
<proteinExistence type="predicted"/>
<evidence type="ECO:0000256" key="6">
    <source>
        <dbReference type="ARBA" id="ARBA00022807"/>
    </source>
</evidence>
<keyword evidence="8" id="KW-1185">Reference proteome</keyword>
<dbReference type="PANTHER" id="PTHR12931">
    <property type="entry name" value="UBIQUITIN THIOLESTERASE PROTEIN OTUB"/>
    <property type="match status" value="1"/>
</dbReference>
<dbReference type="GO" id="GO:0071108">
    <property type="term" value="P:protein K48-linked deubiquitination"/>
    <property type="evidence" value="ECO:0007669"/>
    <property type="project" value="TreeGrafter"/>
</dbReference>
<dbReference type="InterPro" id="IPR042467">
    <property type="entry name" value="Peptidase_C65_otubain_sub2"/>
</dbReference>
<name>A0A5N3VAX7_MUNMU</name>
<dbReference type="EMBL" id="VCEA01000002">
    <property type="protein sequence ID" value="KAB0346238.1"/>
    <property type="molecule type" value="Genomic_DNA"/>
</dbReference>
<evidence type="ECO:0000256" key="4">
    <source>
        <dbReference type="ARBA" id="ARBA00022786"/>
    </source>
</evidence>
<comment type="catalytic activity">
    <reaction evidence="1">
        <text>Thiol-dependent hydrolysis of ester, thioester, amide, peptide and isopeptide bonds formed by the C-terminal Gly of ubiquitin (a 76-residue protein attached to proteins as an intracellular targeting signal).</text>
        <dbReference type="EC" id="3.4.19.12"/>
    </reaction>
</comment>
<dbReference type="PANTHER" id="PTHR12931:SF19">
    <property type="entry name" value="UBIQUITIN THIOESTERASE OTUB1"/>
    <property type="match status" value="1"/>
</dbReference>
<dbReference type="InterPro" id="IPR019400">
    <property type="entry name" value="Peptidase_C65_otubain"/>
</dbReference>
<evidence type="ECO:0000256" key="3">
    <source>
        <dbReference type="ARBA" id="ARBA00022670"/>
    </source>
</evidence>
<dbReference type="Gene3D" id="3.30.200.60">
    <property type="entry name" value="Peptidase C65 Otubain, subdomain 1"/>
    <property type="match status" value="1"/>
</dbReference>
<keyword evidence="3" id="KW-0645">Protease</keyword>
<protein>
    <recommendedName>
        <fullName evidence="2">ubiquitinyl hydrolase 1</fullName>
        <ecNumber evidence="2">3.4.19.12</ecNumber>
    </recommendedName>
</protein>
<gene>
    <name evidence="7" type="ORF">FD754_011095</name>
</gene>
<organism evidence="7 8">
    <name type="scientific">Muntiacus muntjak</name>
    <name type="common">Barking deer</name>
    <name type="synonym">Indian muntjac</name>
    <dbReference type="NCBI Taxonomy" id="9888"/>
    <lineage>
        <taxon>Eukaryota</taxon>
        <taxon>Metazoa</taxon>
        <taxon>Chordata</taxon>
        <taxon>Craniata</taxon>
        <taxon>Vertebrata</taxon>
        <taxon>Euteleostomi</taxon>
        <taxon>Mammalia</taxon>
        <taxon>Eutheria</taxon>
        <taxon>Laurasiatheria</taxon>
        <taxon>Artiodactyla</taxon>
        <taxon>Ruminantia</taxon>
        <taxon>Pecora</taxon>
        <taxon>Cervidae</taxon>
        <taxon>Muntiacinae</taxon>
        <taxon>Muntiacus</taxon>
    </lineage>
</organism>
<evidence type="ECO:0000256" key="1">
    <source>
        <dbReference type="ARBA" id="ARBA00000707"/>
    </source>
</evidence>
<dbReference type="AlphaFoldDB" id="A0A5N3VAX7"/>
<keyword evidence="5" id="KW-0378">Hydrolase</keyword>
<accession>A0A5N3VAX7</accession>
<dbReference type="Pfam" id="PF10275">
    <property type="entry name" value="Peptidase_C65"/>
    <property type="match status" value="1"/>
</dbReference>
<dbReference type="GO" id="GO:0006508">
    <property type="term" value="P:proteolysis"/>
    <property type="evidence" value="ECO:0007669"/>
    <property type="project" value="UniProtKB-KW"/>
</dbReference>
<dbReference type="GO" id="GO:0043130">
    <property type="term" value="F:ubiquitin binding"/>
    <property type="evidence" value="ECO:0007669"/>
    <property type="project" value="TreeGrafter"/>
</dbReference>
<dbReference type="EC" id="3.4.19.12" evidence="2"/>
<evidence type="ECO:0000256" key="2">
    <source>
        <dbReference type="ARBA" id="ARBA00012759"/>
    </source>
</evidence>
<comment type="caution">
    <text evidence="7">The sequence shown here is derived from an EMBL/GenBank/DDBJ whole genome shotgun (WGS) entry which is preliminary data.</text>
</comment>
<dbReference type="InterPro" id="IPR042468">
    <property type="entry name" value="Peptidase_C65_otubain_sub1"/>
</dbReference>
<dbReference type="SUPFAM" id="SSF54001">
    <property type="entry name" value="Cysteine proteinases"/>
    <property type="match status" value="1"/>
</dbReference>
<dbReference type="GO" id="GO:0005634">
    <property type="term" value="C:nucleus"/>
    <property type="evidence" value="ECO:0007669"/>
    <property type="project" value="TreeGrafter"/>
</dbReference>
<evidence type="ECO:0000313" key="8">
    <source>
        <dbReference type="Proteomes" id="UP000326458"/>
    </source>
</evidence>
<evidence type="ECO:0000256" key="5">
    <source>
        <dbReference type="ARBA" id="ARBA00022801"/>
    </source>
</evidence>
<feature type="non-terminal residue" evidence="7">
    <location>
        <position position="1"/>
    </location>
</feature>
<dbReference type="Proteomes" id="UP000326458">
    <property type="component" value="Unassembled WGS sequence"/>
</dbReference>
<evidence type="ECO:0000313" key="7">
    <source>
        <dbReference type="EMBL" id="KAB0346238.1"/>
    </source>
</evidence>
<reference evidence="7 8" key="1">
    <citation type="submission" date="2019-06" db="EMBL/GenBank/DDBJ databases">
        <title>Discovery of a novel chromosome fission-fusion reversal in muntjac.</title>
        <authorList>
            <person name="Mudd A.B."/>
            <person name="Bredeson J.V."/>
            <person name="Baum R."/>
            <person name="Hockemeyer D."/>
            <person name="Rokhsar D.S."/>
        </authorList>
    </citation>
    <scope>NUCLEOTIDE SEQUENCE [LARGE SCALE GENOMIC DNA]</scope>
    <source>
        <strain evidence="7">UTSW_UCB_Mm</strain>
        <tissue evidence="7">Fibroblast cell line</tissue>
    </source>
</reference>
<keyword evidence="6" id="KW-0788">Thiol protease</keyword>
<dbReference type="GO" id="GO:0004843">
    <property type="term" value="F:cysteine-type deubiquitinase activity"/>
    <property type="evidence" value="ECO:0007669"/>
    <property type="project" value="UniProtKB-EC"/>
</dbReference>
<sequence>VTCLAHDEAIMNPLVWEWLELSVLRKECAEDDNICHHRKYSYIRKTRAGGNCFYHAFGFSRLKGLLDDSKESQQFKAVSAKSKEDEVSQGFAGLTAEDFHHTFMDLNERVEKQTSVADPLASFNDQSTLDHLLIFLRLLPLGDLQWNSKFLEHFIEGGWTIRELCQQEVEPACKGGSCILILALAQVLIVPIRGNGSDTVVRRGCKSWLCGCSSNKFFGFKASLAWQGC</sequence>
<dbReference type="Gene3D" id="1.20.1300.20">
    <property type="entry name" value="Peptidase C65 Otubain, subdomain 2"/>
    <property type="match status" value="1"/>
</dbReference>